<organism evidence="2 3">
    <name type="scientific">Modicella reniformis</name>
    <dbReference type="NCBI Taxonomy" id="1440133"/>
    <lineage>
        <taxon>Eukaryota</taxon>
        <taxon>Fungi</taxon>
        <taxon>Fungi incertae sedis</taxon>
        <taxon>Mucoromycota</taxon>
        <taxon>Mortierellomycotina</taxon>
        <taxon>Mortierellomycetes</taxon>
        <taxon>Mortierellales</taxon>
        <taxon>Mortierellaceae</taxon>
        <taxon>Modicella</taxon>
    </lineage>
</organism>
<dbReference type="PANTHER" id="PTHR47679">
    <property type="entry name" value="PROTEIN TORNADO 1"/>
    <property type="match status" value="1"/>
</dbReference>
<feature type="compositionally biased region" description="Basic and acidic residues" evidence="1">
    <location>
        <begin position="121"/>
        <end position="136"/>
    </location>
</feature>
<accession>A0A9P6IPD6</accession>
<gene>
    <name evidence="2" type="ORF">BGZ65_011078</name>
</gene>
<evidence type="ECO:0000256" key="1">
    <source>
        <dbReference type="SAM" id="MobiDB-lite"/>
    </source>
</evidence>
<dbReference type="EMBL" id="JAAAHW010009544">
    <property type="protein sequence ID" value="KAF9939266.1"/>
    <property type="molecule type" value="Genomic_DNA"/>
</dbReference>
<dbReference type="SUPFAM" id="SSF52047">
    <property type="entry name" value="RNI-like"/>
    <property type="match status" value="1"/>
</dbReference>
<dbReference type="PANTHER" id="PTHR47679:SF2">
    <property type="entry name" value="C-TERMINAL OF ROC (COR) DOMAIN-CONTAINING PROTEIN"/>
    <property type="match status" value="1"/>
</dbReference>
<name>A0A9P6IPD6_9FUNG</name>
<dbReference type="InterPro" id="IPR032675">
    <property type="entry name" value="LRR_dom_sf"/>
</dbReference>
<comment type="caution">
    <text evidence="2">The sequence shown here is derived from an EMBL/GenBank/DDBJ whole genome shotgun (WGS) entry which is preliminary data.</text>
</comment>
<evidence type="ECO:0000313" key="2">
    <source>
        <dbReference type="EMBL" id="KAF9939266.1"/>
    </source>
</evidence>
<sequence length="1086" mass="123700">MACDQLTQQFRTKWSPDTIRIPAQLDEETGQQIILWRDVQQYFSNAKGALDNGRAVLFLTDNKFKRLEPWRIPYRPDTVLEVTAGDPVGDGRHSPAPSIEYSSQQPTASISVSAFSNGHASPDKRYRAQDSSDDRTPPFSEITASGISIASRRMMNSSTNNTVLTRTMSFGERASFRRHTSSNVKAIVQRAMSENFSQTPENFQCAVLLERLLRNQERGNQQQQQIMDLQKQTIDLQYHTLDRMAIIQSGIRTLITQTYELHEYPIPRLFIVLPEVTRRPQEMTRKLLPHQFRVYFLCECGEHTKSENTTTPHEVHLANHEGYDLDKPAEFFEKYGTYVLTLMYMFKVGTTAAGVVVPPCTGLKIDGELKAAPKLMEYMKDIGSLVDDSIMFLEDLKDNKNYGTEVEEAMRLNDRKILEGADLRQLKSYLKVKNEHVLGNMYRIVTLKGHVKWVCLEHYRETQEESASSMLKQYFKLGHGYINENLGEIQVVLGYSVAKEFYNALLTVPRIQKLIVCLEWEASTDDLRKLSTAVTKAGIVDLTIDGKSLLGRTLDLWHRYDRFDPIMQLAANGKLQALSLVMFKNLFRRLSSKAFIKAPQLRVLKIDSPFDTEPITWHSSLDQILTSCFNVVDFGLRVQKQELIVPVMMEILSKLKKSRCLELHYGQYTTTATISCGQIQTIQLFLPYIVDFAHDDQTYSTYSQCFLDEDITLKQAVTILRENQKLSEIRIGYQTARPNDMIQTIAATRHDLNTGTALRTVELICLQNDKNVRPVGVTMDFTGSEGVHDFCIDVSMVPQGGLLNSYYDILFDYGWSIKALDARDGAIDDELARLLDKSTEKKNSKLKSLTLDTKRLSQTGLKGMDRVISRSKRLERLVLDCQSLNIDTEREKANALLSQHGKQLTELSLHGDNCRHVKRWLAEAFPTREAFPKLTHLQLTLPYDSEPQDPHLYISWLSKMVSSPPSTSTSSSAQDNISTPEAWSPLKRLGLHYKNFALEDWKKIIEAIDFSQLETLDLTSTNFAMEQFDLLIECLSKLHGKAPLRVLNLLLSCLSEGQHELLTKLDAFKENAPHAKIIGLEKLEQN</sequence>
<dbReference type="OrthoDB" id="2368192at2759"/>
<reference evidence="2" key="1">
    <citation type="journal article" date="2020" name="Fungal Divers.">
        <title>Resolving the Mortierellaceae phylogeny through synthesis of multi-gene phylogenetics and phylogenomics.</title>
        <authorList>
            <person name="Vandepol N."/>
            <person name="Liber J."/>
            <person name="Desiro A."/>
            <person name="Na H."/>
            <person name="Kennedy M."/>
            <person name="Barry K."/>
            <person name="Grigoriev I.V."/>
            <person name="Miller A.N."/>
            <person name="O'Donnell K."/>
            <person name="Stajich J.E."/>
            <person name="Bonito G."/>
        </authorList>
    </citation>
    <scope>NUCLEOTIDE SEQUENCE</scope>
    <source>
        <strain evidence="2">MES-2147</strain>
    </source>
</reference>
<feature type="region of interest" description="Disordered" evidence="1">
    <location>
        <begin position="83"/>
        <end position="141"/>
    </location>
</feature>
<keyword evidence="3" id="KW-1185">Reference proteome</keyword>
<dbReference type="AlphaFoldDB" id="A0A9P6IPD6"/>
<proteinExistence type="predicted"/>
<dbReference type="Proteomes" id="UP000749646">
    <property type="component" value="Unassembled WGS sequence"/>
</dbReference>
<protein>
    <submittedName>
        <fullName evidence="2">Uncharacterized protein</fullName>
    </submittedName>
</protein>
<feature type="compositionally biased region" description="Polar residues" evidence="1">
    <location>
        <begin position="100"/>
        <end position="119"/>
    </location>
</feature>
<evidence type="ECO:0000313" key="3">
    <source>
        <dbReference type="Proteomes" id="UP000749646"/>
    </source>
</evidence>
<dbReference type="Gene3D" id="3.80.10.10">
    <property type="entry name" value="Ribonuclease Inhibitor"/>
    <property type="match status" value="1"/>
</dbReference>